<organism evidence="2 3">
    <name type="scientific">Burkholderia thailandensis</name>
    <dbReference type="NCBI Taxonomy" id="57975"/>
    <lineage>
        <taxon>Bacteria</taxon>
        <taxon>Pseudomonadati</taxon>
        <taxon>Pseudomonadota</taxon>
        <taxon>Betaproteobacteria</taxon>
        <taxon>Burkholderiales</taxon>
        <taxon>Burkholderiaceae</taxon>
        <taxon>Burkholderia</taxon>
        <taxon>pseudomallei group</taxon>
    </lineage>
</organism>
<proteinExistence type="predicted"/>
<name>A0AAW9CKE6_BURTH</name>
<reference evidence="2" key="1">
    <citation type="submission" date="2018-08" db="EMBL/GenBank/DDBJ databases">
        <title>Identification of Burkholderia cepacia strains that express a Burkholderia pseudomallei-like capsular polysaccharide.</title>
        <authorList>
            <person name="Burtnick M.N."/>
            <person name="Vongsouvath M."/>
            <person name="Newton P."/>
            <person name="Wuthiekanun V."/>
            <person name="Limmathurotsakul D."/>
            <person name="Brett P.J."/>
            <person name="Chantratita N."/>
            <person name="Dance D.A."/>
        </authorList>
    </citation>
    <scope>NUCLEOTIDE SEQUENCE</scope>
    <source>
        <strain evidence="2">SBXCC001</strain>
    </source>
</reference>
<protein>
    <submittedName>
        <fullName evidence="2">Uncharacterized protein</fullName>
    </submittedName>
</protein>
<evidence type="ECO:0000313" key="3">
    <source>
        <dbReference type="Proteomes" id="UP001272137"/>
    </source>
</evidence>
<dbReference type="AlphaFoldDB" id="A0AAW9CKE6"/>
<dbReference type="EMBL" id="QXCT01000001">
    <property type="protein sequence ID" value="MDW9251485.1"/>
    <property type="molecule type" value="Genomic_DNA"/>
</dbReference>
<comment type="caution">
    <text evidence="2">The sequence shown here is derived from an EMBL/GenBank/DDBJ whole genome shotgun (WGS) entry which is preliminary data.</text>
</comment>
<accession>A0AAW9CKE6</accession>
<dbReference type="Proteomes" id="UP001272137">
    <property type="component" value="Unassembled WGS sequence"/>
</dbReference>
<sequence length="46" mass="4800">MAHTGEARQPIIDLGRDAACRNAPALALQPPALEPTPCHASPPTSR</sequence>
<gene>
    <name evidence="2" type="ORF">C7S16_6998</name>
</gene>
<evidence type="ECO:0000256" key="1">
    <source>
        <dbReference type="SAM" id="MobiDB-lite"/>
    </source>
</evidence>
<evidence type="ECO:0000313" key="2">
    <source>
        <dbReference type="EMBL" id="MDW9251485.1"/>
    </source>
</evidence>
<feature type="region of interest" description="Disordered" evidence="1">
    <location>
        <begin position="27"/>
        <end position="46"/>
    </location>
</feature>